<name>A0A8S4SLT4_9NEOP</name>
<feature type="chain" id="PRO_5035735190" evidence="7">
    <location>
        <begin position="19"/>
        <end position="538"/>
    </location>
</feature>
<dbReference type="FunFam" id="3.40.50.1820:FF:000021">
    <property type="entry name" value="Lipase"/>
    <property type="match status" value="1"/>
</dbReference>
<evidence type="ECO:0000256" key="4">
    <source>
        <dbReference type="ARBA" id="ARBA00022963"/>
    </source>
</evidence>
<evidence type="ECO:0000256" key="3">
    <source>
        <dbReference type="ARBA" id="ARBA00022801"/>
    </source>
</evidence>
<protein>
    <submittedName>
        <fullName evidence="9">Jg5483 protein</fullName>
    </submittedName>
</protein>
<keyword evidence="3" id="KW-0378">Hydrolase</keyword>
<dbReference type="Pfam" id="PF00561">
    <property type="entry name" value="Abhydrolase_1"/>
    <property type="match status" value="1"/>
</dbReference>
<comment type="similarity">
    <text evidence="1">Belongs to the AB hydrolase superfamily. Lipase family.</text>
</comment>
<reference evidence="9" key="1">
    <citation type="submission" date="2022-03" db="EMBL/GenBank/DDBJ databases">
        <authorList>
            <person name="Lindestad O."/>
        </authorList>
    </citation>
    <scope>NUCLEOTIDE SEQUENCE</scope>
</reference>
<proteinExistence type="inferred from homology"/>
<comment type="caution">
    <text evidence="9">The sequence shown here is derived from an EMBL/GenBank/DDBJ whole genome shotgun (WGS) entry which is preliminary data.</text>
</comment>
<keyword evidence="2 7" id="KW-0732">Signal</keyword>
<dbReference type="Proteomes" id="UP000838756">
    <property type="component" value="Unassembled WGS sequence"/>
</dbReference>
<evidence type="ECO:0000313" key="9">
    <source>
        <dbReference type="EMBL" id="CAH2268284.1"/>
    </source>
</evidence>
<dbReference type="OrthoDB" id="9974421at2759"/>
<gene>
    <name evidence="9" type="primary">jg5483</name>
    <name evidence="9" type="ORF">PAEG_LOCUS26673</name>
</gene>
<dbReference type="EMBL" id="CAKXAJ010026429">
    <property type="protein sequence ID" value="CAH2268284.1"/>
    <property type="molecule type" value="Genomic_DNA"/>
</dbReference>
<evidence type="ECO:0000256" key="6">
    <source>
        <dbReference type="ARBA" id="ARBA00023180"/>
    </source>
</evidence>
<dbReference type="AlphaFoldDB" id="A0A8S4SLT4"/>
<dbReference type="Gene3D" id="3.40.50.1820">
    <property type="entry name" value="alpha/beta hydrolase"/>
    <property type="match status" value="1"/>
</dbReference>
<keyword evidence="10" id="KW-1185">Reference proteome</keyword>
<dbReference type="GO" id="GO:0016042">
    <property type="term" value="P:lipid catabolic process"/>
    <property type="evidence" value="ECO:0007669"/>
    <property type="project" value="UniProtKB-KW"/>
</dbReference>
<accession>A0A8S4SLT4</accession>
<evidence type="ECO:0000256" key="2">
    <source>
        <dbReference type="ARBA" id="ARBA00022729"/>
    </source>
</evidence>
<dbReference type="PANTHER" id="PTHR11005">
    <property type="entry name" value="LYSOSOMAL ACID LIPASE-RELATED"/>
    <property type="match status" value="1"/>
</dbReference>
<dbReference type="InterPro" id="IPR000073">
    <property type="entry name" value="AB_hydrolase_1"/>
</dbReference>
<evidence type="ECO:0000313" key="10">
    <source>
        <dbReference type="Proteomes" id="UP000838756"/>
    </source>
</evidence>
<evidence type="ECO:0000256" key="7">
    <source>
        <dbReference type="SAM" id="SignalP"/>
    </source>
</evidence>
<sequence length="538" mass="61618">MRAVYLLLCLALARCASASIFRHQLRPHTDSLIVQPLDYVDQYQQHAKETKMHLRGPVSSSEETKERISYDDLNDYASPLRSGDRNWNSPLFSAMITPGEPIPFGDVISWHGVEIATGAKSLVKDKKDIERIFNNAYNNMQHLSEEDKKKIHETFETTTLAANEDVHLNATQLIKKHGYGVEEHVVKTDDGYFLTLFRILPRQVSLEEKPRPVVFLMHGFLGSADEWLLNGPEKSLAYLLSEAGYDVWLGNVRGTTYSRRHVSKHESHPDFWHFSIDEIALHDLPAMIDYTLKTTEQKKLHYVGYSQGSTVFFAWVATHPEVRDKIVSMHALAPMVYMTNVRSPLIRMISPASRFYERIAQELGHGEFKLSKELIQTVGGDMCEKEIGCKHVCSNVNFVMTGVDTAGIDTELIPVIVSHLPGGASTRQIKQFGQAVSSHEFRKYDYGIDINKKIYGLRHPPKYNMTEVKVPVSLYYSEEDWLVHPKDVERLQKELPDVRGTFKVSEKHFSHMDFQFSKKAPEVVYKWLIESIKKTKTY</sequence>
<dbReference type="InterPro" id="IPR029058">
    <property type="entry name" value="AB_hydrolase_fold"/>
</dbReference>
<keyword evidence="4" id="KW-0442">Lipid degradation</keyword>
<dbReference type="SUPFAM" id="SSF53474">
    <property type="entry name" value="alpha/beta-Hydrolases"/>
    <property type="match status" value="1"/>
</dbReference>
<organism evidence="9 10">
    <name type="scientific">Pararge aegeria aegeria</name>
    <dbReference type="NCBI Taxonomy" id="348720"/>
    <lineage>
        <taxon>Eukaryota</taxon>
        <taxon>Metazoa</taxon>
        <taxon>Ecdysozoa</taxon>
        <taxon>Arthropoda</taxon>
        <taxon>Hexapoda</taxon>
        <taxon>Insecta</taxon>
        <taxon>Pterygota</taxon>
        <taxon>Neoptera</taxon>
        <taxon>Endopterygota</taxon>
        <taxon>Lepidoptera</taxon>
        <taxon>Glossata</taxon>
        <taxon>Ditrysia</taxon>
        <taxon>Papilionoidea</taxon>
        <taxon>Nymphalidae</taxon>
        <taxon>Satyrinae</taxon>
        <taxon>Satyrini</taxon>
        <taxon>Parargina</taxon>
        <taxon>Pararge</taxon>
    </lineage>
</organism>
<dbReference type="GO" id="GO:0016787">
    <property type="term" value="F:hydrolase activity"/>
    <property type="evidence" value="ECO:0007669"/>
    <property type="project" value="UniProtKB-KW"/>
</dbReference>
<feature type="signal peptide" evidence="7">
    <location>
        <begin position="1"/>
        <end position="18"/>
    </location>
</feature>
<keyword evidence="5" id="KW-0443">Lipid metabolism</keyword>
<evidence type="ECO:0000259" key="8">
    <source>
        <dbReference type="Pfam" id="PF00561"/>
    </source>
</evidence>
<evidence type="ECO:0000256" key="1">
    <source>
        <dbReference type="ARBA" id="ARBA00010701"/>
    </source>
</evidence>
<feature type="domain" description="AB hydrolase-1" evidence="8">
    <location>
        <begin position="212"/>
        <end position="513"/>
    </location>
</feature>
<keyword evidence="6" id="KW-0325">Glycoprotein</keyword>
<evidence type="ECO:0000256" key="5">
    <source>
        <dbReference type="ARBA" id="ARBA00023098"/>
    </source>
</evidence>